<dbReference type="GO" id="GO:0005886">
    <property type="term" value="C:plasma membrane"/>
    <property type="evidence" value="ECO:0007669"/>
    <property type="project" value="TreeGrafter"/>
</dbReference>
<keyword evidence="2" id="KW-1133">Transmembrane helix</keyword>
<dbReference type="GO" id="GO:0004713">
    <property type="term" value="F:protein tyrosine kinase activity"/>
    <property type="evidence" value="ECO:0007669"/>
    <property type="project" value="TreeGrafter"/>
</dbReference>
<dbReference type="EMBL" id="BMDX01000009">
    <property type="protein sequence ID" value="GGA78435.1"/>
    <property type="molecule type" value="Genomic_DNA"/>
</dbReference>
<comment type="caution">
    <text evidence="3">The sequence shown here is derived from an EMBL/GenBank/DDBJ whole genome shotgun (WGS) entry which is preliminary data.</text>
</comment>
<dbReference type="PANTHER" id="PTHR32309:SF13">
    <property type="entry name" value="FERRIC ENTEROBACTIN TRANSPORT PROTEIN FEPE"/>
    <property type="match status" value="1"/>
</dbReference>
<dbReference type="AlphaFoldDB" id="A0A8J2XPA1"/>
<keyword evidence="2" id="KW-0812">Transmembrane</keyword>
<feature type="transmembrane region" description="Helical" evidence="2">
    <location>
        <begin position="293"/>
        <end position="314"/>
    </location>
</feature>
<keyword evidence="2" id="KW-0472">Membrane</keyword>
<dbReference type="Proteomes" id="UP000619743">
    <property type="component" value="Unassembled WGS sequence"/>
</dbReference>
<protein>
    <submittedName>
        <fullName evidence="3">Capsule polysaccharide transporter</fullName>
    </submittedName>
</protein>
<name>A0A8J2XPA1_9GAMM</name>
<gene>
    <name evidence="3" type="primary">kpsE</name>
    <name evidence="3" type="ORF">GCM10011369_20410</name>
</gene>
<organism evidence="3 4">
    <name type="scientific">Neiella marina</name>
    <dbReference type="NCBI Taxonomy" id="508461"/>
    <lineage>
        <taxon>Bacteria</taxon>
        <taxon>Pseudomonadati</taxon>
        <taxon>Pseudomonadota</taxon>
        <taxon>Gammaproteobacteria</taxon>
        <taxon>Alteromonadales</taxon>
        <taxon>Echinimonadaceae</taxon>
        <taxon>Neiella</taxon>
    </lineage>
</organism>
<feature type="coiled-coil region" evidence="1">
    <location>
        <begin position="120"/>
        <end position="147"/>
    </location>
</feature>
<dbReference type="PANTHER" id="PTHR32309">
    <property type="entry name" value="TYROSINE-PROTEIN KINASE"/>
    <property type="match status" value="1"/>
</dbReference>
<evidence type="ECO:0000256" key="1">
    <source>
        <dbReference type="SAM" id="Coils"/>
    </source>
</evidence>
<dbReference type="InterPro" id="IPR050445">
    <property type="entry name" value="Bact_polysacc_biosynth/exp"/>
</dbReference>
<proteinExistence type="predicted"/>
<evidence type="ECO:0000313" key="3">
    <source>
        <dbReference type="EMBL" id="GGA78435.1"/>
    </source>
</evidence>
<reference evidence="4" key="1">
    <citation type="journal article" date="2019" name="Int. J. Syst. Evol. Microbiol.">
        <title>The Global Catalogue of Microorganisms (GCM) 10K type strain sequencing project: providing services to taxonomists for standard genome sequencing and annotation.</title>
        <authorList>
            <consortium name="The Broad Institute Genomics Platform"/>
            <consortium name="The Broad Institute Genome Sequencing Center for Infectious Disease"/>
            <person name="Wu L."/>
            <person name="Ma J."/>
        </authorList>
    </citation>
    <scope>NUCLEOTIDE SEQUENCE [LARGE SCALE GENOMIC DNA]</scope>
    <source>
        <strain evidence="4">CGMCC 1.10130</strain>
    </source>
</reference>
<keyword evidence="4" id="KW-1185">Reference proteome</keyword>
<evidence type="ECO:0000313" key="4">
    <source>
        <dbReference type="Proteomes" id="UP000619743"/>
    </source>
</evidence>
<accession>A0A8J2XPA1</accession>
<sequence length="322" mass="36598">MALLTGMGVPASGTDVYLVERYIYSRDMLNYLEAQLNVKDHYQSKSIDLFSRLHSWHSREDFADYYRQHISVEVDSLSSVITIRVQAYSADYAQALNNELVRRAEWYINSVGHYMAKEQMAFMQQEHEVVENKLREAQNRLLSFQEQYNLLDPAAEGMALQEITYSIEAQLSVKQAELKALKTVMSDSAPEVISASSEIEALSEQLKLERNRLSPNKKIDMTRAAGDDIPQLSVGEILAMYSDHKVAMELALQAYTSSLVSLEKARIEAYRQLQYLVTVETATQPEDAKYPMASYNILLFALVLLMLFGIGNIIRATIRELA</sequence>
<keyword evidence="1" id="KW-0175">Coiled coil</keyword>
<evidence type="ECO:0000256" key="2">
    <source>
        <dbReference type="SAM" id="Phobius"/>
    </source>
</evidence>